<reference evidence="3" key="3">
    <citation type="submission" date="2025-09" db="UniProtKB">
        <authorList>
            <consortium name="Ensembl"/>
        </authorList>
    </citation>
    <scope>IDENTIFICATION</scope>
</reference>
<dbReference type="Gene3D" id="3.10.20.90">
    <property type="entry name" value="Phosphatidylinositol 3-kinase Catalytic Subunit, Chain A, domain 1"/>
    <property type="match status" value="1"/>
</dbReference>
<dbReference type="AlphaFoldDB" id="A0A096MAI5"/>
<dbReference type="PROSITE" id="PS50057">
    <property type="entry name" value="FERM_3"/>
    <property type="match status" value="1"/>
</dbReference>
<dbReference type="Pfam" id="PF24522">
    <property type="entry name" value="KRIT1_FRMD8_FERM_C"/>
    <property type="match status" value="1"/>
</dbReference>
<dbReference type="InterPro" id="IPR019748">
    <property type="entry name" value="FERM_central"/>
</dbReference>
<evidence type="ECO:0000256" key="1">
    <source>
        <dbReference type="ARBA" id="ARBA00039547"/>
    </source>
</evidence>
<dbReference type="SMART" id="SM00295">
    <property type="entry name" value="B41"/>
    <property type="match status" value="1"/>
</dbReference>
<dbReference type="Proteomes" id="UP000028760">
    <property type="component" value="Unassembled WGS sequence"/>
</dbReference>
<proteinExistence type="predicted"/>
<dbReference type="GO" id="GO:0090090">
    <property type="term" value="P:negative regulation of canonical Wnt signaling pathway"/>
    <property type="evidence" value="ECO:0007669"/>
    <property type="project" value="TreeGrafter"/>
</dbReference>
<dbReference type="InterPro" id="IPR051594">
    <property type="entry name" value="KRIT1/FRMD8"/>
</dbReference>
<dbReference type="GeneTree" id="ENSGT00530000063721"/>
<dbReference type="SUPFAM" id="SSF47031">
    <property type="entry name" value="Second domain of FERM"/>
    <property type="match status" value="1"/>
</dbReference>
<dbReference type="CDD" id="cd14473">
    <property type="entry name" value="FERM_B-lobe"/>
    <property type="match status" value="1"/>
</dbReference>
<dbReference type="InterPro" id="IPR035963">
    <property type="entry name" value="FERM_2"/>
</dbReference>
<evidence type="ECO:0000313" key="4">
    <source>
        <dbReference type="Proteomes" id="UP000028760"/>
    </source>
</evidence>
<evidence type="ECO:0000313" key="3">
    <source>
        <dbReference type="Ensembl" id="ENSPFOP00000028426.1"/>
    </source>
</evidence>
<dbReference type="InterPro" id="IPR019749">
    <property type="entry name" value="Band_41_domain"/>
</dbReference>
<sequence length="457" mass="51093">MEGDNCSFPADLSDDHSQRGSVASSATLSRAQDVLVYLFGESAVHLSMEGLGSVSVQELGRSVREALQIPESAPDTFAFWLCSPLLELQLKARHQPYKLCRQWQDLLYRFTDASEDDISQADEPYLQYRRNVFYPKSKELQIKDETVLRLLYEEARSNILSGRYPCDPEHWAGLGALSLALEEGPGLDSQQITTKIREKKLPSFVPAHVAVGSGGFFSTLRGKSSRQAELEQKLSEEYGKISKSTGGSPEPQQLLHQYLSMCHTLPYYGCAFFCGEIDKPVQGILQRGRRKAVSVGICLDGVYVMDVKEKHVLLGLRFSELSWDHSRPEEEGDSHILWLEFDGEEDGTPVNKLLKIYSKQAELMSGFIEFCVELMSTSEEPARQEAGTRNGRGGRRGMLQRQGSVVCSRVHSLNTISYVDNGKEIKRLKPKRAASFFTRQATAPTYSAVNTESLEQG</sequence>
<evidence type="ECO:0000259" key="2">
    <source>
        <dbReference type="PROSITE" id="PS50057"/>
    </source>
</evidence>
<protein>
    <recommendedName>
        <fullName evidence="1">FERM domain-containing protein 8</fullName>
    </recommendedName>
</protein>
<dbReference type="InterPro" id="IPR011993">
    <property type="entry name" value="PH-like_dom_sf"/>
</dbReference>
<dbReference type="Ensembl" id="ENSPFOT00000025549.1">
    <property type="protein sequence ID" value="ENSPFOP00000028426.1"/>
    <property type="gene ID" value="ENSPFOG00000018942.2"/>
</dbReference>
<dbReference type="Pfam" id="PF00373">
    <property type="entry name" value="FERM_M"/>
    <property type="match status" value="1"/>
</dbReference>
<dbReference type="InterPro" id="IPR014352">
    <property type="entry name" value="FERM/acyl-CoA-bd_prot_sf"/>
</dbReference>
<dbReference type="InterPro" id="IPR000299">
    <property type="entry name" value="FERM_domain"/>
</dbReference>
<reference evidence="4" key="1">
    <citation type="submission" date="2013-10" db="EMBL/GenBank/DDBJ databases">
        <authorList>
            <person name="Schartl M."/>
            <person name="Warren W."/>
        </authorList>
    </citation>
    <scope>NUCLEOTIDE SEQUENCE [LARGE SCALE GENOMIC DNA]</scope>
    <source>
        <strain evidence="4">female</strain>
    </source>
</reference>
<keyword evidence="4" id="KW-1185">Reference proteome</keyword>
<accession>A0A096MAI5</accession>
<name>A0A096MAI5_POEFO</name>
<dbReference type="PANTHER" id="PTHR13283:SF10">
    <property type="entry name" value="FERM DOMAIN-CONTAINING PROTEIN 8"/>
    <property type="match status" value="1"/>
</dbReference>
<dbReference type="PANTHER" id="PTHR13283">
    <property type="entry name" value="KREV INTERACTION TRAPPED 1-RELATED"/>
    <property type="match status" value="1"/>
</dbReference>
<dbReference type="GO" id="GO:0005886">
    <property type="term" value="C:plasma membrane"/>
    <property type="evidence" value="ECO:0007669"/>
    <property type="project" value="TreeGrafter"/>
</dbReference>
<dbReference type="EMBL" id="AYCK01001983">
    <property type="status" value="NOT_ANNOTATED_CDS"/>
    <property type="molecule type" value="Genomic_DNA"/>
</dbReference>
<dbReference type="InterPro" id="IPR057096">
    <property type="entry name" value="KRIT1_FRMD8_FERM_C"/>
</dbReference>
<reference evidence="3" key="2">
    <citation type="submission" date="2025-08" db="UniProtKB">
        <authorList>
            <consortium name="Ensembl"/>
        </authorList>
    </citation>
    <scope>IDENTIFICATION</scope>
</reference>
<organism evidence="3 4">
    <name type="scientific">Poecilia formosa</name>
    <name type="common">Amazon molly</name>
    <name type="synonym">Limia formosa</name>
    <dbReference type="NCBI Taxonomy" id="48698"/>
    <lineage>
        <taxon>Eukaryota</taxon>
        <taxon>Metazoa</taxon>
        <taxon>Chordata</taxon>
        <taxon>Craniata</taxon>
        <taxon>Vertebrata</taxon>
        <taxon>Euteleostomi</taxon>
        <taxon>Actinopterygii</taxon>
        <taxon>Neopterygii</taxon>
        <taxon>Teleostei</taxon>
        <taxon>Neoteleostei</taxon>
        <taxon>Acanthomorphata</taxon>
        <taxon>Ovalentaria</taxon>
        <taxon>Atherinomorphae</taxon>
        <taxon>Cyprinodontiformes</taxon>
        <taxon>Poeciliidae</taxon>
        <taxon>Poeciliinae</taxon>
        <taxon>Poecilia</taxon>
    </lineage>
</organism>
<dbReference type="Gene3D" id="1.20.80.10">
    <property type="match status" value="1"/>
</dbReference>
<feature type="domain" description="FERM" evidence="2">
    <location>
        <begin position="32"/>
        <end position="382"/>
    </location>
</feature>
<dbReference type="Gene3D" id="2.30.29.30">
    <property type="entry name" value="Pleckstrin-homology domain (PH domain)/Phosphotyrosine-binding domain (PTB)"/>
    <property type="match status" value="1"/>
</dbReference>